<feature type="region of interest" description="Disordered" evidence="2">
    <location>
        <begin position="236"/>
        <end position="280"/>
    </location>
</feature>
<feature type="domain" description="Response regulatory" evidence="3">
    <location>
        <begin position="7"/>
        <end position="144"/>
    </location>
</feature>
<dbReference type="Proteomes" id="UP001525890">
    <property type="component" value="Unassembled WGS sequence"/>
</dbReference>
<dbReference type="InterPro" id="IPR058245">
    <property type="entry name" value="NreC/VraR/RcsB-like_REC"/>
</dbReference>
<dbReference type="PANTHER" id="PTHR45566:SF1">
    <property type="entry name" value="HTH-TYPE TRANSCRIPTIONAL REGULATOR YHJB-RELATED"/>
    <property type="match status" value="1"/>
</dbReference>
<dbReference type="InterPro" id="IPR051015">
    <property type="entry name" value="EvgA-like"/>
</dbReference>
<accession>A0ABT2MQI9</accession>
<dbReference type="Pfam" id="PF12452">
    <property type="entry name" value="DUF3685"/>
    <property type="match status" value="1"/>
</dbReference>
<evidence type="ECO:0000256" key="1">
    <source>
        <dbReference type="PROSITE-ProRule" id="PRU00169"/>
    </source>
</evidence>
<dbReference type="EMBL" id="JAMXFF010000015">
    <property type="protein sequence ID" value="MCT7967014.1"/>
    <property type="molecule type" value="Genomic_DNA"/>
</dbReference>
<comment type="caution">
    <text evidence="4">The sequence shown here is derived from an EMBL/GenBank/DDBJ whole genome shotgun (WGS) entry which is preliminary data.</text>
</comment>
<dbReference type="InterPro" id="IPR011006">
    <property type="entry name" value="CheY-like_superfamily"/>
</dbReference>
<reference evidence="4 5" key="1">
    <citation type="journal article" date="2022" name="Front. Microbiol.">
        <title>High genomic differentiation and limited gene flow indicate recent cryptic speciation within the genus Laspinema (cyanobacteria).</title>
        <authorList>
            <person name="Stanojkovic A."/>
            <person name="Skoupy S."/>
            <person name="Skaloud P."/>
            <person name="Dvorak P."/>
        </authorList>
    </citation>
    <scope>NUCLEOTIDE SEQUENCE [LARGE SCALE GENOMIC DNA]</scope>
    <source>
        <strain evidence="4 5">D2a</strain>
    </source>
</reference>
<feature type="modified residue" description="4-aspartylphosphate" evidence="1">
    <location>
        <position position="74"/>
    </location>
</feature>
<protein>
    <submittedName>
        <fullName evidence="4">DUF3685 domain-containing protein</fullName>
    </submittedName>
</protein>
<gene>
    <name evidence="4" type="ORF">NG799_11770</name>
</gene>
<dbReference type="PROSITE" id="PS50110">
    <property type="entry name" value="RESPONSE_REGULATORY"/>
    <property type="match status" value="1"/>
</dbReference>
<keyword evidence="1" id="KW-0597">Phosphoprotein</keyword>
<evidence type="ECO:0000256" key="2">
    <source>
        <dbReference type="SAM" id="MobiDB-lite"/>
    </source>
</evidence>
<organism evidence="4 5">
    <name type="scientific">Laspinema palackyanum D2a</name>
    <dbReference type="NCBI Taxonomy" id="2953684"/>
    <lineage>
        <taxon>Bacteria</taxon>
        <taxon>Bacillati</taxon>
        <taxon>Cyanobacteriota</taxon>
        <taxon>Cyanophyceae</taxon>
        <taxon>Oscillatoriophycideae</taxon>
        <taxon>Oscillatoriales</taxon>
        <taxon>Laspinemataceae</taxon>
        <taxon>Laspinema</taxon>
        <taxon>Laspinema palackyanum</taxon>
    </lineage>
</organism>
<dbReference type="PANTHER" id="PTHR45566">
    <property type="entry name" value="HTH-TYPE TRANSCRIPTIONAL REGULATOR YHJB-RELATED"/>
    <property type="match status" value="1"/>
</dbReference>
<dbReference type="Gene3D" id="3.40.50.2300">
    <property type="match status" value="1"/>
</dbReference>
<dbReference type="CDD" id="cd17535">
    <property type="entry name" value="REC_NarL-like"/>
    <property type="match status" value="1"/>
</dbReference>
<dbReference type="SUPFAM" id="SSF52172">
    <property type="entry name" value="CheY-like"/>
    <property type="match status" value="1"/>
</dbReference>
<dbReference type="RefSeq" id="WP_368006623.1">
    <property type="nucleotide sequence ID" value="NZ_JAMXFF010000015.1"/>
</dbReference>
<name>A0ABT2MQI9_9CYAN</name>
<evidence type="ECO:0000259" key="3">
    <source>
        <dbReference type="PROSITE" id="PS50110"/>
    </source>
</evidence>
<sequence length="629" mass="70718">MSHPPFQLLLIDQDPIFLLGLSSLCQQSTDLQVAGQTTDGTRALEILSTLATPTDPTQSDAPPAEHPVDLVLLDWELGRTEPDGVTSFTLMAELWERYPRVSLLLLGRSPDPNQAGAEYLANVKGYCPKGIAGSELLQAVRTVASGETYWGSGGNLRVSTRPSPGISRRGGVIGVLLEDLRRSGLRQIDAEIRQVDQYLQGDRLSDFDRLFWQGRHRELLTARWMVNKLLAPPVSEPPPPLPANPGQIRAPLNSPRQPQRISAPPERPNRPRTSSDRTSMVRASAAELLPPTGSELSPIHNPRPLLEAIAEKIDTPLANLTDTVIEIDILHLDKKQELLYTVLHQFEEILAQLRYAQVQPTELPSKRDRIIRDLWEMSVTAYFGKYYSITLGLGNSSANALGEFDLVPFLLEEIEIIEGALLNKIPLVLDLLAYLLYQIPLAIENVIYPPEDPKSIERASALLENLLIQVANAVVQPLLNRVADVEEIKLNFLDNHWLSTREIERFRNDLSWKYRRQNLWVEPKAIFESRHWLYIFDEGGIKKIQIYSPRRQELVGLRGPRLWVTLLLETRDAISPRIKAVLLSLGDSARYLLIQLGKGIGLIGRGILQGIGSSFQESRFSRNREEQNR</sequence>
<evidence type="ECO:0000313" key="4">
    <source>
        <dbReference type="EMBL" id="MCT7967014.1"/>
    </source>
</evidence>
<evidence type="ECO:0000313" key="5">
    <source>
        <dbReference type="Proteomes" id="UP001525890"/>
    </source>
</evidence>
<dbReference type="InterPro" id="IPR001789">
    <property type="entry name" value="Sig_transdc_resp-reg_receiver"/>
</dbReference>
<proteinExistence type="predicted"/>
<keyword evidence="5" id="KW-1185">Reference proteome</keyword>
<dbReference type="InterPro" id="IPR022552">
    <property type="entry name" value="UPF_Ycf55"/>
</dbReference>